<evidence type="ECO:0000256" key="4">
    <source>
        <dbReference type="ARBA" id="ARBA00023136"/>
    </source>
</evidence>
<feature type="domain" description="Peptidase S54 rhomboid" evidence="6">
    <location>
        <begin position="56"/>
        <end position="210"/>
    </location>
</feature>
<keyword evidence="8" id="KW-1185">Reference proteome</keyword>
<comment type="subcellular location">
    <subcellularLocation>
        <location evidence="1">Membrane</location>
        <topology evidence="1">Multi-pass membrane protein</topology>
    </subcellularLocation>
</comment>
<name>A0A8I0KU69_9ACTO</name>
<feature type="transmembrane region" description="Helical" evidence="5">
    <location>
        <begin position="111"/>
        <end position="130"/>
    </location>
</feature>
<dbReference type="Pfam" id="PF01694">
    <property type="entry name" value="Rhomboid"/>
    <property type="match status" value="1"/>
</dbReference>
<dbReference type="GO" id="GO:0006508">
    <property type="term" value="P:proteolysis"/>
    <property type="evidence" value="ECO:0007669"/>
    <property type="project" value="UniProtKB-KW"/>
</dbReference>
<dbReference type="InterPro" id="IPR050925">
    <property type="entry name" value="Rhomboid_protease_S54"/>
</dbReference>
<feature type="transmembrane region" description="Helical" evidence="5">
    <location>
        <begin position="20"/>
        <end position="37"/>
    </location>
</feature>
<evidence type="ECO:0000256" key="3">
    <source>
        <dbReference type="ARBA" id="ARBA00022989"/>
    </source>
</evidence>
<evidence type="ECO:0000256" key="5">
    <source>
        <dbReference type="SAM" id="Phobius"/>
    </source>
</evidence>
<gene>
    <name evidence="7" type="ORF">H8R10_03925</name>
</gene>
<dbReference type="Gene3D" id="1.20.1540.10">
    <property type="entry name" value="Rhomboid-like"/>
    <property type="match status" value="1"/>
</dbReference>
<dbReference type="AlphaFoldDB" id="A0A8I0KU69"/>
<evidence type="ECO:0000259" key="6">
    <source>
        <dbReference type="Pfam" id="PF01694"/>
    </source>
</evidence>
<keyword evidence="2 5" id="KW-0812">Transmembrane</keyword>
<dbReference type="GO" id="GO:0016020">
    <property type="term" value="C:membrane"/>
    <property type="evidence" value="ECO:0007669"/>
    <property type="project" value="UniProtKB-SubCell"/>
</dbReference>
<proteinExistence type="predicted"/>
<dbReference type="Proteomes" id="UP000627538">
    <property type="component" value="Unassembled WGS sequence"/>
</dbReference>
<evidence type="ECO:0000313" key="7">
    <source>
        <dbReference type="EMBL" id="MBD3689378.1"/>
    </source>
</evidence>
<feature type="transmembrane region" description="Helical" evidence="5">
    <location>
        <begin position="190"/>
        <end position="210"/>
    </location>
</feature>
<feature type="transmembrane region" description="Helical" evidence="5">
    <location>
        <begin position="162"/>
        <end position="183"/>
    </location>
</feature>
<dbReference type="EMBL" id="JACRUO010000001">
    <property type="protein sequence ID" value="MBD3689378.1"/>
    <property type="molecule type" value="Genomic_DNA"/>
</dbReference>
<keyword evidence="7" id="KW-0378">Hydrolase</keyword>
<reference evidence="7 8" key="1">
    <citation type="submission" date="2020-08" db="EMBL/GenBank/DDBJ databases">
        <title>Winkia gen. nov., sp. nov., isolated from faeces of the Anser albifrons in China.</title>
        <authorList>
            <person name="Liu Q."/>
        </authorList>
    </citation>
    <scope>NUCLEOTIDE SEQUENCE [LARGE SCALE GENOMIC DNA]</scope>
    <source>
        <strain evidence="7 8">C62</strain>
    </source>
</reference>
<keyword evidence="3 5" id="KW-1133">Transmembrane helix</keyword>
<dbReference type="InterPro" id="IPR035952">
    <property type="entry name" value="Rhomboid-like_sf"/>
</dbReference>
<feature type="transmembrane region" description="Helical" evidence="5">
    <location>
        <begin position="137"/>
        <end position="156"/>
    </location>
</feature>
<evidence type="ECO:0000256" key="2">
    <source>
        <dbReference type="ARBA" id="ARBA00022692"/>
    </source>
</evidence>
<dbReference type="RefSeq" id="WP_191071429.1">
    <property type="nucleotide sequence ID" value="NZ_CP060506.1"/>
</dbReference>
<evidence type="ECO:0000256" key="1">
    <source>
        <dbReference type="ARBA" id="ARBA00004141"/>
    </source>
</evidence>
<dbReference type="SUPFAM" id="SSF144091">
    <property type="entry name" value="Rhomboid-like"/>
    <property type="match status" value="1"/>
</dbReference>
<dbReference type="GO" id="GO:0004252">
    <property type="term" value="F:serine-type endopeptidase activity"/>
    <property type="evidence" value="ECO:0007669"/>
    <property type="project" value="InterPro"/>
</dbReference>
<feature type="transmembrane region" description="Helical" evidence="5">
    <location>
        <begin position="58"/>
        <end position="91"/>
    </location>
</feature>
<evidence type="ECO:0000313" key="8">
    <source>
        <dbReference type="Proteomes" id="UP000627538"/>
    </source>
</evidence>
<keyword evidence="4 5" id="KW-0472">Membrane</keyword>
<dbReference type="PANTHER" id="PTHR43731">
    <property type="entry name" value="RHOMBOID PROTEASE"/>
    <property type="match status" value="1"/>
</dbReference>
<accession>A0A8I0KU69</accession>
<organism evidence="7 8">
    <name type="scientific">Nanchangia anserum</name>
    <dbReference type="NCBI Taxonomy" id="2692125"/>
    <lineage>
        <taxon>Bacteria</taxon>
        <taxon>Bacillati</taxon>
        <taxon>Actinomycetota</taxon>
        <taxon>Actinomycetes</taxon>
        <taxon>Actinomycetales</taxon>
        <taxon>Actinomycetaceae</taxon>
        <taxon>Nanchangia</taxon>
    </lineage>
</organism>
<comment type="caution">
    <text evidence="7">The sequence shown here is derived from an EMBL/GenBank/DDBJ whole genome shotgun (WGS) entry which is preliminary data.</text>
</comment>
<sequence length="213" mass="22605">MIASFFTDPTSWLHEIVDVARAPLALAVLMWIIQILASTTHHRISRALAIHAWQPTRIWAIATAPLAHGGFGHLIANTIPFVIFGSLLCVWPQPVLPPRLSAVPGIAHLDLFWLVTITAALTSGIGAFVLNRRGSATVGASGLIFGYFGYIVTSGLREGDGQALAIALGIGAVWGISMLRGVIPRFGSRVSWQGHLCGLIGGAGLGIWLYPTA</sequence>
<protein>
    <submittedName>
        <fullName evidence="7">Rhomboid family intramembrane serine protease</fullName>
    </submittedName>
</protein>
<dbReference type="PANTHER" id="PTHR43731:SF9">
    <property type="entry name" value="SLR1461 PROTEIN"/>
    <property type="match status" value="1"/>
</dbReference>
<dbReference type="InterPro" id="IPR022764">
    <property type="entry name" value="Peptidase_S54_rhomboid_dom"/>
</dbReference>
<keyword evidence="7" id="KW-0645">Protease</keyword>